<reference evidence="5 6" key="1">
    <citation type="submission" date="2018-09" db="EMBL/GenBank/DDBJ databases">
        <title>Cohnella cavernae sp. nov., isolated from a karst cave.</title>
        <authorList>
            <person name="Zhu H."/>
        </authorList>
    </citation>
    <scope>NUCLEOTIDE SEQUENCE [LARGE SCALE GENOMIC DNA]</scope>
    <source>
        <strain evidence="5 6">K2E09-144</strain>
    </source>
</reference>
<keyword evidence="6" id="KW-1185">Reference proteome</keyword>
<dbReference type="GO" id="GO:0016757">
    <property type="term" value="F:glycosyltransferase activity"/>
    <property type="evidence" value="ECO:0007669"/>
    <property type="project" value="UniProtKB-KW"/>
</dbReference>
<dbReference type="PANTHER" id="PTHR43179">
    <property type="entry name" value="RHAMNOSYLTRANSFERASE WBBL"/>
    <property type="match status" value="1"/>
</dbReference>
<dbReference type="OrthoDB" id="8936324at2"/>
<protein>
    <recommendedName>
        <fullName evidence="7">Glycosyltransferase family 2 protein</fullName>
    </recommendedName>
</protein>
<dbReference type="Gene3D" id="3.90.550.10">
    <property type="entry name" value="Spore Coat Polysaccharide Biosynthesis Protein SpsA, Chain A"/>
    <property type="match status" value="1"/>
</dbReference>
<comment type="similarity">
    <text evidence="2">Belongs to the glycosyltransferase 2 family.</text>
</comment>
<dbReference type="AlphaFoldDB" id="A0A398CHV7"/>
<evidence type="ECO:0000313" key="5">
    <source>
        <dbReference type="EMBL" id="RIE02836.1"/>
    </source>
</evidence>
<evidence type="ECO:0000313" key="6">
    <source>
        <dbReference type="Proteomes" id="UP000266340"/>
    </source>
</evidence>
<evidence type="ECO:0000256" key="3">
    <source>
        <dbReference type="ARBA" id="ARBA00022676"/>
    </source>
</evidence>
<keyword evidence="4" id="KW-0808">Transferase</keyword>
<proteinExistence type="inferred from homology"/>
<evidence type="ECO:0000256" key="2">
    <source>
        <dbReference type="ARBA" id="ARBA00006739"/>
    </source>
</evidence>
<dbReference type="SUPFAM" id="SSF53448">
    <property type="entry name" value="Nucleotide-diphospho-sugar transferases"/>
    <property type="match status" value="1"/>
</dbReference>
<keyword evidence="3" id="KW-0328">Glycosyltransferase</keyword>
<comment type="pathway">
    <text evidence="1">Cell wall biogenesis; cell wall polysaccharide biosynthesis.</text>
</comment>
<evidence type="ECO:0000256" key="1">
    <source>
        <dbReference type="ARBA" id="ARBA00004776"/>
    </source>
</evidence>
<dbReference type="PANTHER" id="PTHR43179:SF12">
    <property type="entry name" value="GALACTOFURANOSYLTRANSFERASE GLFT2"/>
    <property type="match status" value="1"/>
</dbReference>
<dbReference type="Proteomes" id="UP000266340">
    <property type="component" value="Unassembled WGS sequence"/>
</dbReference>
<dbReference type="InterPro" id="IPR029044">
    <property type="entry name" value="Nucleotide-diphossugar_trans"/>
</dbReference>
<evidence type="ECO:0000256" key="4">
    <source>
        <dbReference type="ARBA" id="ARBA00022679"/>
    </source>
</evidence>
<dbReference type="RefSeq" id="WP_119150869.1">
    <property type="nucleotide sequence ID" value="NZ_QXJM01000039.1"/>
</dbReference>
<evidence type="ECO:0008006" key="7">
    <source>
        <dbReference type="Google" id="ProtNLM"/>
    </source>
</evidence>
<sequence>MVGPVTNYASGQQMIPVGYTDLKDLNAFARAYAESKRGQSFEVRRLVGFCLLVKRHVMEEVGGFDERFGLGNFEDDDLCLRVRNRGYQLRVVEDCYIHHFGHMTMSILQGTNLMELLGLNRIKAREKWGEDIIGLIYREPATISLVLMVRSGGSVAHRTVEAIGSHADEIVAWCEDDSEDARCALGAYTNRIADTLENAMALATRDFVLAIYADEEWDEEALRLLTGLKVAVGSGTEAVELLVVRATAESGDLAAGVRRCRLARRSAGLRWNGVTGEFIVRSGAAVETSGITIRSTRLP</sequence>
<organism evidence="5 6">
    <name type="scientific">Cohnella faecalis</name>
    <dbReference type="NCBI Taxonomy" id="2315694"/>
    <lineage>
        <taxon>Bacteria</taxon>
        <taxon>Bacillati</taxon>
        <taxon>Bacillota</taxon>
        <taxon>Bacilli</taxon>
        <taxon>Bacillales</taxon>
        <taxon>Paenibacillaceae</taxon>
        <taxon>Cohnella</taxon>
    </lineage>
</organism>
<gene>
    <name evidence="5" type="ORF">D3H35_19595</name>
</gene>
<accession>A0A398CHV7</accession>
<dbReference type="EMBL" id="QXJM01000039">
    <property type="protein sequence ID" value="RIE02836.1"/>
    <property type="molecule type" value="Genomic_DNA"/>
</dbReference>
<comment type="caution">
    <text evidence="5">The sequence shown here is derived from an EMBL/GenBank/DDBJ whole genome shotgun (WGS) entry which is preliminary data.</text>
</comment>
<name>A0A398CHV7_9BACL</name>